<keyword evidence="2" id="KW-1185">Reference proteome</keyword>
<dbReference type="Proteomes" id="UP000820669">
    <property type="component" value="Unassembled WGS sequence"/>
</dbReference>
<evidence type="ECO:0008006" key="3">
    <source>
        <dbReference type="Google" id="ProtNLM"/>
    </source>
</evidence>
<sequence>MAVVLVTAVGVSYARALTFPGNASWPARTVGWVRDHGGGGLVDLLEYWRYSHNQPTGAAPAAAALPHASAALPAGSAGPRPLPLLAGVPALPGEGMWTAGPRQVGGLPGLYTGYFRPDPRYPSLVVGAAWMDQALLSTRLIAGTREPGGAGWPSGSQVPTALRSILAATFNSGFRLTDAQGGYYAHHRTAVPLRDGAASLVVDNNGVVSIGQWGRDLAMGPTVAAVRQNLALLVDHGRVLPGPGYPATDAWGSIRNQVQYTWRSGLGTDAAGHLIYVAGDQLNLTGLAHAMVAAGITRGMQLDIHPGMVDFTSYGPGPGRSFGLAPTKLLPAMPGSVDRYLTPDQRDFLAVTVRPAPVPATSG</sequence>
<evidence type="ECO:0000313" key="1">
    <source>
        <dbReference type="EMBL" id="NMI01665.1"/>
    </source>
</evidence>
<proteinExistence type="predicted"/>
<gene>
    <name evidence="1" type="ORF">HF526_30850</name>
</gene>
<reference evidence="1 2" key="1">
    <citation type="submission" date="2020-04" db="EMBL/GenBank/DDBJ databases">
        <authorList>
            <person name="Klaysubun C."/>
            <person name="Duangmal K."/>
            <person name="Lipun K."/>
        </authorList>
    </citation>
    <scope>NUCLEOTIDE SEQUENCE [LARGE SCALE GENOMIC DNA]</scope>
    <source>
        <strain evidence="1 2">K10HN5</strain>
    </source>
</reference>
<accession>A0ABX1SJB5</accession>
<evidence type="ECO:0000313" key="2">
    <source>
        <dbReference type="Proteomes" id="UP000820669"/>
    </source>
</evidence>
<comment type="caution">
    <text evidence="1">The sequence shown here is derived from an EMBL/GenBank/DDBJ whole genome shotgun (WGS) entry which is preliminary data.</text>
</comment>
<organism evidence="1 2">
    <name type="scientific">Pseudonocardia acidicola</name>
    <dbReference type="NCBI Taxonomy" id="2724939"/>
    <lineage>
        <taxon>Bacteria</taxon>
        <taxon>Bacillati</taxon>
        <taxon>Actinomycetota</taxon>
        <taxon>Actinomycetes</taxon>
        <taxon>Pseudonocardiales</taxon>
        <taxon>Pseudonocardiaceae</taxon>
        <taxon>Pseudonocardia</taxon>
    </lineage>
</organism>
<name>A0ABX1SJB5_9PSEU</name>
<dbReference type="EMBL" id="JAAXLA010000094">
    <property type="protein sequence ID" value="NMI01665.1"/>
    <property type="molecule type" value="Genomic_DNA"/>
</dbReference>
<dbReference type="RefSeq" id="WP_169385182.1">
    <property type="nucleotide sequence ID" value="NZ_JAAXLA010000094.1"/>
</dbReference>
<protein>
    <recommendedName>
        <fullName evidence="3">Phosphodiester glycosidase domain-containing protein</fullName>
    </recommendedName>
</protein>